<accession>A0A8D0B661</accession>
<dbReference type="GO" id="GO:0008270">
    <property type="term" value="F:zinc ion binding"/>
    <property type="evidence" value="ECO:0007669"/>
    <property type="project" value="UniProtKB-KW"/>
</dbReference>
<organism evidence="10 11">
    <name type="scientific">Salvator merianae</name>
    <name type="common">Argentine black and white tegu</name>
    <name type="synonym">Tupinambis merianae</name>
    <dbReference type="NCBI Taxonomy" id="96440"/>
    <lineage>
        <taxon>Eukaryota</taxon>
        <taxon>Metazoa</taxon>
        <taxon>Chordata</taxon>
        <taxon>Craniata</taxon>
        <taxon>Vertebrata</taxon>
        <taxon>Euteleostomi</taxon>
        <taxon>Lepidosauria</taxon>
        <taxon>Squamata</taxon>
        <taxon>Bifurcata</taxon>
        <taxon>Unidentata</taxon>
        <taxon>Episquamata</taxon>
        <taxon>Laterata</taxon>
        <taxon>Teiioidea</taxon>
        <taxon>Teiidae</taxon>
        <taxon>Salvator</taxon>
    </lineage>
</organism>
<reference evidence="10" key="2">
    <citation type="submission" date="2025-09" db="UniProtKB">
        <authorList>
            <consortium name="Ensembl"/>
        </authorList>
    </citation>
    <scope>IDENTIFICATION</scope>
</reference>
<dbReference type="GO" id="GO:0005654">
    <property type="term" value="C:nucleoplasm"/>
    <property type="evidence" value="ECO:0007669"/>
    <property type="project" value="Ensembl"/>
</dbReference>
<dbReference type="InterPro" id="IPR013087">
    <property type="entry name" value="Znf_C2H2_type"/>
</dbReference>
<evidence type="ECO:0000256" key="2">
    <source>
        <dbReference type="ARBA" id="ARBA00022737"/>
    </source>
</evidence>
<dbReference type="PROSITE" id="PS50157">
    <property type="entry name" value="ZINC_FINGER_C2H2_2"/>
    <property type="match status" value="3"/>
</dbReference>
<sequence>MAFVETVLPSTSMLGGVNHFQDGQHDIFQWWKMEDSLTPSTLEFTDAAQPEEVQQIKEECDESCWDVDFLLRNFSVSETVAGASWVGHKEQPSMPAVHQTAATEEGVKERLPTSHKLPEVLWVPVSDTNFIPKEKLVTCVPALHNYAQAEREPNKGLILSSDQRQQFLTQADCENPVLMGHHHGEAKQRVQGQYYQLTYEAYVHPAPPLLSMYDSCGQLPPVQSQLQQFSLLSGCHPSYYGQYQSRVQLYQPDQALSSSSFLSVMTPPTPTRETTVKAKKGHKSSPRKQPASHICSHPNCGKTYTKSSHLKAHLRTHTGEKPYHCEWEGCGWKFARSDELTRHFRKHSGHRPFKCQLCQRTFSRSDHLSLHLKRHV</sequence>
<evidence type="ECO:0000256" key="8">
    <source>
        <dbReference type="SAM" id="MobiDB-lite"/>
    </source>
</evidence>
<dbReference type="Gene3D" id="3.30.160.60">
    <property type="entry name" value="Classic Zinc Finger"/>
    <property type="match status" value="3"/>
</dbReference>
<dbReference type="Ensembl" id="ENSSMRT00000003856.1">
    <property type="protein sequence ID" value="ENSSMRP00000003238.1"/>
    <property type="gene ID" value="ENSSMRG00000002710.1"/>
</dbReference>
<dbReference type="GO" id="GO:0006511">
    <property type="term" value="P:ubiquitin-dependent protein catabolic process"/>
    <property type="evidence" value="ECO:0007669"/>
    <property type="project" value="Ensembl"/>
</dbReference>
<dbReference type="GO" id="GO:0043130">
    <property type="term" value="F:ubiquitin binding"/>
    <property type="evidence" value="ECO:0007669"/>
    <property type="project" value="Ensembl"/>
</dbReference>
<protein>
    <submittedName>
        <fullName evidence="10">KLF transcription factor 1</fullName>
    </submittedName>
</protein>
<dbReference type="GO" id="GO:0030218">
    <property type="term" value="P:erythrocyte differentiation"/>
    <property type="evidence" value="ECO:0007669"/>
    <property type="project" value="Ensembl"/>
</dbReference>
<dbReference type="PANTHER" id="PTHR23235">
    <property type="entry name" value="KRUEPPEL-LIKE TRANSCRIPTION FACTOR"/>
    <property type="match status" value="1"/>
</dbReference>
<dbReference type="GO" id="GO:0045893">
    <property type="term" value="P:positive regulation of DNA-templated transcription"/>
    <property type="evidence" value="ECO:0007669"/>
    <property type="project" value="Ensembl"/>
</dbReference>
<evidence type="ECO:0000259" key="9">
    <source>
        <dbReference type="PROSITE" id="PS50157"/>
    </source>
</evidence>
<feature type="region of interest" description="Disordered" evidence="8">
    <location>
        <begin position="261"/>
        <end position="298"/>
    </location>
</feature>
<keyword evidence="11" id="KW-1185">Reference proteome</keyword>
<dbReference type="PROSITE" id="PS00028">
    <property type="entry name" value="ZINC_FINGER_C2H2_1"/>
    <property type="match status" value="3"/>
</dbReference>
<dbReference type="PANTHER" id="PTHR23235:SF109">
    <property type="entry name" value="KRUEPPEL-LIKE FACTOR 2"/>
    <property type="match status" value="1"/>
</dbReference>
<dbReference type="SUPFAM" id="SSF57667">
    <property type="entry name" value="beta-beta-alpha zinc fingers"/>
    <property type="match status" value="2"/>
</dbReference>
<feature type="compositionally biased region" description="Basic residues" evidence="8">
    <location>
        <begin position="277"/>
        <end position="286"/>
    </location>
</feature>
<evidence type="ECO:0000313" key="10">
    <source>
        <dbReference type="Ensembl" id="ENSSMRP00000003238.1"/>
    </source>
</evidence>
<keyword evidence="4" id="KW-0862">Zinc</keyword>
<proteinExistence type="predicted"/>
<keyword evidence="6" id="KW-0804">Transcription</keyword>
<dbReference type="AlphaFoldDB" id="A0A8D0B661"/>
<feature type="domain" description="C2H2-type" evidence="9">
    <location>
        <begin position="323"/>
        <end position="352"/>
    </location>
</feature>
<dbReference type="SMART" id="SM00355">
    <property type="entry name" value="ZnF_C2H2"/>
    <property type="match status" value="3"/>
</dbReference>
<dbReference type="GO" id="GO:0000785">
    <property type="term" value="C:chromatin"/>
    <property type="evidence" value="ECO:0007669"/>
    <property type="project" value="Ensembl"/>
</dbReference>
<dbReference type="GO" id="GO:0000981">
    <property type="term" value="F:DNA-binding transcription factor activity, RNA polymerase II-specific"/>
    <property type="evidence" value="ECO:0007669"/>
    <property type="project" value="TreeGrafter"/>
</dbReference>
<keyword evidence="3 7" id="KW-0863">Zinc-finger</keyword>
<dbReference type="OMA" id="QRSHGQY"/>
<evidence type="ECO:0000256" key="6">
    <source>
        <dbReference type="ARBA" id="ARBA00023163"/>
    </source>
</evidence>
<keyword evidence="2" id="KW-0677">Repeat</keyword>
<dbReference type="InterPro" id="IPR036236">
    <property type="entry name" value="Znf_C2H2_sf"/>
</dbReference>
<evidence type="ECO:0000256" key="4">
    <source>
        <dbReference type="ARBA" id="ARBA00022833"/>
    </source>
</evidence>
<reference evidence="10" key="1">
    <citation type="submission" date="2025-08" db="UniProtKB">
        <authorList>
            <consortium name="Ensembl"/>
        </authorList>
    </citation>
    <scope>IDENTIFICATION</scope>
</reference>
<feature type="domain" description="C2H2-type" evidence="9">
    <location>
        <begin position="353"/>
        <end position="376"/>
    </location>
</feature>
<evidence type="ECO:0000256" key="7">
    <source>
        <dbReference type="PROSITE-ProRule" id="PRU00042"/>
    </source>
</evidence>
<dbReference type="GO" id="GO:0000978">
    <property type="term" value="F:RNA polymerase II cis-regulatory region sequence-specific DNA binding"/>
    <property type="evidence" value="ECO:0007669"/>
    <property type="project" value="Ensembl"/>
</dbReference>
<feature type="domain" description="C2H2-type" evidence="9">
    <location>
        <begin position="293"/>
        <end position="322"/>
    </location>
</feature>
<dbReference type="Proteomes" id="UP000694421">
    <property type="component" value="Unplaced"/>
</dbReference>
<keyword evidence="1" id="KW-0479">Metal-binding</keyword>
<evidence type="ECO:0000256" key="5">
    <source>
        <dbReference type="ARBA" id="ARBA00023015"/>
    </source>
</evidence>
<evidence type="ECO:0000313" key="11">
    <source>
        <dbReference type="Proteomes" id="UP000694421"/>
    </source>
</evidence>
<evidence type="ECO:0000256" key="3">
    <source>
        <dbReference type="ARBA" id="ARBA00022771"/>
    </source>
</evidence>
<evidence type="ECO:0000256" key="1">
    <source>
        <dbReference type="ARBA" id="ARBA00022723"/>
    </source>
</evidence>
<dbReference type="GeneTree" id="ENSGT00940000161856"/>
<dbReference type="GO" id="GO:0031648">
    <property type="term" value="P:protein destabilization"/>
    <property type="evidence" value="ECO:0007669"/>
    <property type="project" value="Ensembl"/>
</dbReference>
<keyword evidence="5" id="KW-0805">Transcription regulation</keyword>
<name>A0A8D0B661_SALMN</name>
<dbReference type="FunFam" id="3.30.160.60:FF:000032">
    <property type="entry name" value="Krueppel-like factor 4"/>
    <property type="match status" value="1"/>
</dbReference>
<dbReference type="Pfam" id="PF00096">
    <property type="entry name" value="zf-C2H2"/>
    <property type="match status" value="3"/>
</dbReference>